<dbReference type="AlphaFoldDB" id="A0A182JA07"/>
<dbReference type="EnsemblMetazoa" id="AATE014164-RA">
    <property type="protein sequence ID" value="AATE014164-PA.1"/>
    <property type="gene ID" value="AATE014164"/>
</dbReference>
<reference evidence="2" key="1">
    <citation type="submission" date="2022-08" db="UniProtKB">
        <authorList>
            <consortium name="EnsemblMetazoa"/>
        </authorList>
    </citation>
    <scope>IDENTIFICATION</scope>
    <source>
        <strain evidence="2">EBRO</strain>
    </source>
</reference>
<sequence>LAAVKPSFYSTAKMNKLIITFVLASVCAMLLVSYASAEHHKPDEKLVPIDNMPEELKMPLEGILDGLRVRREAQADQGQGQGNAGRRGPPSGGQGGQQSGQNNGGN</sequence>
<feature type="region of interest" description="Disordered" evidence="1">
    <location>
        <begin position="67"/>
        <end position="106"/>
    </location>
</feature>
<proteinExistence type="predicted"/>
<protein>
    <submittedName>
        <fullName evidence="2">Uncharacterized protein</fullName>
    </submittedName>
</protein>
<accession>A0A182JA07</accession>
<organism evidence="2">
    <name type="scientific">Anopheles atroparvus</name>
    <name type="common">European mosquito</name>
    <dbReference type="NCBI Taxonomy" id="41427"/>
    <lineage>
        <taxon>Eukaryota</taxon>
        <taxon>Metazoa</taxon>
        <taxon>Ecdysozoa</taxon>
        <taxon>Arthropoda</taxon>
        <taxon>Hexapoda</taxon>
        <taxon>Insecta</taxon>
        <taxon>Pterygota</taxon>
        <taxon>Neoptera</taxon>
        <taxon>Endopterygota</taxon>
        <taxon>Diptera</taxon>
        <taxon>Nematocera</taxon>
        <taxon>Culicoidea</taxon>
        <taxon>Culicidae</taxon>
        <taxon>Anophelinae</taxon>
        <taxon>Anopheles</taxon>
    </lineage>
</organism>
<name>A0A182JA07_ANOAO</name>
<evidence type="ECO:0000256" key="1">
    <source>
        <dbReference type="SAM" id="MobiDB-lite"/>
    </source>
</evidence>
<dbReference type="VEuPathDB" id="VectorBase:AATE014164"/>
<evidence type="ECO:0000313" key="2">
    <source>
        <dbReference type="EnsemblMetazoa" id="AATE014164-PA.1"/>
    </source>
</evidence>
<feature type="compositionally biased region" description="Gly residues" evidence="1">
    <location>
        <begin position="79"/>
        <end position="106"/>
    </location>
</feature>